<dbReference type="InterPro" id="IPR011019">
    <property type="entry name" value="KIND_dom"/>
</dbReference>
<evidence type="ECO:0000256" key="8">
    <source>
        <dbReference type="SAM" id="Phobius"/>
    </source>
</evidence>
<evidence type="ECO:0000259" key="10">
    <source>
        <dbReference type="PROSITE" id="PS51377"/>
    </source>
</evidence>
<evidence type="ECO:0000259" key="9">
    <source>
        <dbReference type="PROSITE" id="PS50011"/>
    </source>
</evidence>
<dbReference type="PROSITE" id="PS00109">
    <property type="entry name" value="PROTEIN_KINASE_TYR"/>
    <property type="match status" value="1"/>
</dbReference>
<dbReference type="PROSITE" id="PS50011">
    <property type="entry name" value="PROTEIN_KINASE_DOM"/>
    <property type="match status" value="1"/>
</dbReference>
<dbReference type="KEGG" id="agh:M3I41_04820"/>
<dbReference type="Proteomes" id="UP000830236">
    <property type="component" value="Chromosome"/>
</dbReference>
<keyword evidence="6 11" id="KW-0418">Kinase</keyword>
<dbReference type="InterPro" id="IPR011009">
    <property type="entry name" value="Kinase-like_dom_sf"/>
</dbReference>
<dbReference type="InterPro" id="IPR008266">
    <property type="entry name" value="Tyr_kinase_AS"/>
</dbReference>
<dbReference type="InterPro" id="IPR000719">
    <property type="entry name" value="Prot_kinase_dom"/>
</dbReference>
<dbReference type="Gene3D" id="1.10.510.10">
    <property type="entry name" value="Transferase(Phosphotransferase) domain 1"/>
    <property type="match status" value="1"/>
</dbReference>
<dbReference type="PROSITE" id="PS51377">
    <property type="entry name" value="KIND"/>
    <property type="match status" value="1"/>
</dbReference>
<organism evidence="11 12">
    <name type="scientific">Actinomyces graevenitzii</name>
    <dbReference type="NCBI Taxonomy" id="55565"/>
    <lineage>
        <taxon>Bacteria</taxon>
        <taxon>Bacillati</taxon>
        <taxon>Actinomycetota</taxon>
        <taxon>Actinomycetes</taxon>
        <taxon>Actinomycetales</taxon>
        <taxon>Actinomycetaceae</taxon>
        <taxon>Actinomyces</taxon>
    </lineage>
</organism>
<evidence type="ECO:0000313" key="11">
    <source>
        <dbReference type="EMBL" id="UQF78944.1"/>
    </source>
</evidence>
<keyword evidence="8" id="KW-0812">Transmembrane</keyword>
<dbReference type="GO" id="GO:0005524">
    <property type="term" value="F:ATP binding"/>
    <property type="evidence" value="ECO:0007669"/>
    <property type="project" value="UniProtKB-KW"/>
</dbReference>
<proteinExistence type="predicted"/>
<name>A0A9E7DBY8_9ACTO</name>
<accession>A0A9E7DBY8</accession>
<dbReference type="SMART" id="SM00220">
    <property type="entry name" value="S_TKc"/>
    <property type="match status" value="1"/>
</dbReference>
<evidence type="ECO:0000313" key="12">
    <source>
        <dbReference type="Proteomes" id="UP000830236"/>
    </source>
</evidence>
<evidence type="ECO:0000256" key="6">
    <source>
        <dbReference type="ARBA" id="ARBA00022777"/>
    </source>
</evidence>
<dbReference type="AlphaFoldDB" id="A0A9E7DBY8"/>
<keyword evidence="4" id="KW-0677">Repeat</keyword>
<keyword evidence="8" id="KW-1133">Transmembrane helix</keyword>
<feature type="domain" description="KIND" evidence="10">
    <location>
        <begin position="111"/>
        <end position="275"/>
    </location>
</feature>
<dbReference type="Pfam" id="PF00069">
    <property type="entry name" value="Pkinase"/>
    <property type="match status" value="1"/>
</dbReference>
<evidence type="ECO:0000256" key="3">
    <source>
        <dbReference type="ARBA" id="ARBA00022679"/>
    </source>
</evidence>
<protein>
    <recommendedName>
        <fullName evidence="1">non-specific serine/threonine protein kinase</fullName>
        <ecNumber evidence="1">2.7.11.1</ecNumber>
    </recommendedName>
</protein>
<keyword evidence="8" id="KW-0472">Membrane</keyword>
<evidence type="ECO:0000256" key="4">
    <source>
        <dbReference type="ARBA" id="ARBA00022737"/>
    </source>
</evidence>
<dbReference type="SUPFAM" id="SSF56112">
    <property type="entry name" value="Protein kinase-like (PK-like)"/>
    <property type="match status" value="1"/>
</dbReference>
<evidence type="ECO:0000256" key="1">
    <source>
        <dbReference type="ARBA" id="ARBA00012513"/>
    </source>
</evidence>
<keyword evidence="2" id="KW-0723">Serine/threonine-protein kinase</keyword>
<sequence length="456" mass="49359">MFKRRSPSQPVKTGIKVPRAGALWDERATKALQKQGFTIGGTLGGENGLVPRRCLDRNGRHVVIRICKRGDDAEIKARRLLPVSHHGIEDVIEIRQAGPEKVAIVSRWVEATNLAVILAGGRALEPGELATLLDQAATALAYLHENRLVHGDISPANILVLPDGSVKLIDLLTAYGQLGTRRYTPPEGEYGGHSAAGDVYSLGVVLQEAAGDYVPPRLNVITSLMCRTDPAERISARTAAARAAELGAPQPIKRGNADGLVANELRDRAVREPTRYLPRAMESRKRYFSFITLAVVAALAVGVGVWLPHSGWLDSKPVPVASASATLDADTDPRVALQSLATQRDQAIMELDDKKMADVSEPGSTVAKDDANLMSQLKAKNVKITGLKTTLDDFTAVAVPEHLASKYPGAQAWRARVTQSATTRTENGQSRRVEASEPKYQTFVLVSSPWRLVEVY</sequence>
<evidence type="ECO:0000256" key="7">
    <source>
        <dbReference type="ARBA" id="ARBA00022840"/>
    </source>
</evidence>
<feature type="domain" description="Protein kinase" evidence="9">
    <location>
        <begin position="1"/>
        <end position="266"/>
    </location>
</feature>
<dbReference type="PANTHER" id="PTHR43289:SF6">
    <property type="entry name" value="SERINE_THREONINE-PROTEIN KINASE NEKL-3"/>
    <property type="match status" value="1"/>
</dbReference>
<feature type="transmembrane region" description="Helical" evidence="8">
    <location>
        <begin position="287"/>
        <end position="307"/>
    </location>
</feature>
<keyword evidence="5" id="KW-0547">Nucleotide-binding</keyword>
<gene>
    <name evidence="11" type="ORF">M3I41_04820</name>
</gene>
<dbReference type="EMBL" id="CP097095">
    <property type="protein sequence ID" value="UQF78944.1"/>
    <property type="molecule type" value="Genomic_DNA"/>
</dbReference>
<dbReference type="PANTHER" id="PTHR43289">
    <property type="entry name" value="MITOGEN-ACTIVATED PROTEIN KINASE KINASE KINASE 20-RELATED"/>
    <property type="match status" value="1"/>
</dbReference>
<dbReference type="GO" id="GO:0004674">
    <property type="term" value="F:protein serine/threonine kinase activity"/>
    <property type="evidence" value="ECO:0007669"/>
    <property type="project" value="UniProtKB-KW"/>
</dbReference>
<keyword evidence="3" id="KW-0808">Transferase</keyword>
<keyword evidence="7" id="KW-0067">ATP-binding</keyword>
<reference evidence="11" key="1">
    <citation type="submission" date="2022-05" db="EMBL/GenBank/DDBJ databases">
        <title>Using nanopore sequencing to obtain complete genomes from saliva samples.</title>
        <authorList>
            <person name="Baker J.L."/>
        </authorList>
    </citation>
    <scope>NUCLEOTIDE SEQUENCE</scope>
    <source>
        <strain evidence="11">JCVI-JB-Ag32</strain>
    </source>
</reference>
<evidence type="ECO:0000256" key="5">
    <source>
        <dbReference type="ARBA" id="ARBA00022741"/>
    </source>
</evidence>
<dbReference type="EC" id="2.7.11.1" evidence="1"/>
<evidence type="ECO:0000256" key="2">
    <source>
        <dbReference type="ARBA" id="ARBA00022527"/>
    </source>
</evidence>